<dbReference type="EMBL" id="CM051406">
    <property type="protein sequence ID" value="KAJ4702648.1"/>
    <property type="molecule type" value="Genomic_DNA"/>
</dbReference>
<sequence length="499" mass="54958">MREPTVVGTDSNAASAVAISPPPPPPQALLERLKDYGQEDAFVLWDELSPDERDFLVKDIESLDLPRIDRIIRCSLRSQALPVAAIEPVPERNVSSVEERTMEERERWWKMGLKAVSEGKLGVLLLSGGQGTRLGSSDPKGCFNIGLPSGKSLFQLQAERILCVQRLAAQFISEGGGSAGSVTIHWYIMTSPFTDDATRKYFESHKYFGLESDQVTFFQQGTIPCVSKDGRIIMETPYKVAKAPDGNGGVYSALKSSKLLEDMASRGIKYVDCYGVDNALVRVADPTFLGYFIDKGVAAAAKVVRKAYPQEKVGVFVRRGKGGPLTVVEYSELDPSLASAINQETGRLRFCWSNVCLHMFTLDFLNQVANGLEKDSVYHLAEKKIPSIHGHTLGYKLEQFIFDAFPYAPSTALFEVLREEEFAPVKNANGANFDTPDSARLLVLRLHTRWVIAAGGFLTHSVPLYATGVEVSPLCSYVGENLEAICRGRTFHAPCEIAF</sequence>
<comment type="caution">
    <text evidence="1">The sequence shown here is derived from an EMBL/GenBank/DDBJ whole genome shotgun (WGS) entry which is preliminary data.</text>
</comment>
<protein>
    <submittedName>
        <fullName evidence="1">UDP-N-acetylglucosamine diphosphorylase 1</fullName>
    </submittedName>
</protein>
<proteinExistence type="predicted"/>
<gene>
    <name evidence="1" type="ORF">OWV82_022663</name>
</gene>
<reference evidence="1 2" key="1">
    <citation type="journal article" date="2023" name="Science">
        <title>Complex scaffold remodeling in plant triterpene biosynthesis.</title>
        <authorList>
            <person name="De La Pena R."/>
            <person name="Hodgson H."/>
            <person name="Liu J.C."/>
            <person name="Stephenson M.J."/>
            <person name="Martin A.C."/>
            <person name="Owen C."/>
            <person name="Harkess A."/>
            <person name="Leebens-Mack J."/>
            <person name="Jimenez L.E."/>
            <person name="Osbourn A."/>
            <person name="Sattely E.S."/>
        </authorList>
    </citation>
    <scope>NUCLEOTIDE SEQUENCE [LARGE SCALE GENOMIC DNA]</scope>
    <source>
        <strain evidence="2">cv. JPN11</strain>
        <tissue evidence="1">Leaf</tissue>
    </source>
</reference>
<organism evidence="1 2">
    <name type="scientific">Melia azedarach</name>
    <name type="common">Chinaberry tree</name>
    <dbReference type="NCBI Taxonomy" id="155640"/>
    <lineage>
        <taxon>Eukaryota</taxon>
        <taxon>Viridiplantae</taxon>
        <taxon>Streptophyta</taxon>
        <taxon>Embryophyta</taxon>
        <taxon>Tracheophyta</taxon>
        <taxon>Spermatophyta</taxon>
        <taxon>Magnoliopsida</taxon>
        <taxon>eudicotyledons</taxon>
        <taxon>Gunneridae</taxon>
        <taxon>Pentapetalae</taxon>
        <taxon>rosids</taxon>
        <taxon>malvids</taxon>
        <taxon>Sapindales</taxon>
        <taxon>Meliaceae</taxon>
        <taxon>Melia</taxon>
    </lineage>
</organism>
<keyword evidence="2" id="KW-1185">Reference proteome</keyword>
<dbReference type="Proteomes" id="UP001164539">
    <property type="component" value="Chromosome 13"/>
</dbReference>
<accession>A0ACC1WUC7</accession>
<evidence type="ECO:0000313" key="2">
    <source>
        <dbReference type="Proteomes" id="UP001164539"/>
    </source>
</evidence>
<evidence type="ECO:0000313" key="1">
    <source>
        <dbReference type="EMBL" id="KAJ4702648.1"/>
    </source>
</evidence>
<name>A0ACC1WUC7_MELAZ</name>